<evidence type="ECO:0000313" key="6">
    <source>
        <dbReference type="EMBL" id="WFD46057.1"/>
    </source>
</evidence>
<dbReference type="InterPro" id="IPR020892">
    <property type="entry name" value="Cyclophilin-type_PPIase_CS"/>
</dbReference>
<evidence type="ECO:0000256" key="3">
    <source>
        <dbReference type="ARBA" id="ARBA00023235"/>
    </source>
</evidence>
<dbReference type="PRINTS" id="PR00153">
    <property type="entry name" value="CSAPPISMRASE"/>
</dbReference>
<dbReference type="GO" id="GO:0003755">
    <property type="term" value="F:peptidyl-prolyl cis-trans isomerase activity"/>
    <property type="evidence" value="ECO:0007669"/>
    <property type="project" value="UniProtKB-EC"/>
</dbReference>
<feature type="signal peptide" evidence="4">
    <location>
        <begin position="1"/>
        <end position="22"/>
    </location>
</feature>
<proteinExistence type="inferred from homology"/>
<accession>A0ABY8EK98</accession>
<dbReference type="SUPFAM" id="SSF50891">
    <property type="entry name" value="Cyclophilin-like"/>
    <property type="match status" value="1"/>
</dbReference>
<dbReference type="PROSITE" id="PS00170">
    <property type="entry name" value="CSA_PPIASE_1"/>
    <property type="match status" value="1"/>
</dbReference>
<organism evidence="6 7">
    <name type="scientific">Malassezia furfur</name>
    <name type="common">Pityriasis versicolor infection agent</name>
    <name type="synonym">Pityrosporum furfur</name>
    <dbReference type="NCBI Taxonomy" id="55194"/>
    <lineage>
        <taxon>Eukaryota</taxon>
        <taxon>Fungi</taxon>
        <taxon>Dikarya</taxon>
        <taxon>Basidiomycota</taxon>
        <taxon>Ustilaginomycotina</taxon>
        <taxon>Malasseziomycetes</taxon>
        <taxon>Malasseziales</taxon>
        <taxon>Malasseziaceae</taxon>
        <taxon>Malassezia</taxon>
    </lineage>
</organism>
<evidence type="ECO:0000313" key="7">
    <source>
        <dbReference type="Proteomes" id="UP000818624"/>
    </source>
</evidence>
<dbReference type="EMBL" id="CP046234">
    <property type="protein sequence ID" value="WFD46057.1"/>
    <property type="molecule type" value="Genomic_DNA"/>
</dbReference>
<keyword evidence="2 4" id="KW-0697">Rotamase</keyword>
<dbReference type="Proteomes" id="UP000818624">
    <property type="component" value="Chromosome 1"/>
</dbReference>
<gene>
    <name evidence="6" type="ORF">GLX27_000685</name>
</gene>
<feature type="chain" id="PRO_5044969725" description="Peptidyl-prolyl cis-trans isomerase" evidence="4">
    <location>
        <begin position="23"/>
        <end position="204"/>
    </location>
</feature>
<keyword evidence="4" id="KW-0732">Signal</keyword>
<protein>
    <recommendedName>
        <fullName evidence="4">Peptidyl-prolyl cis-trans isomerase</fullName>
        <shortName evidence="4">PPIase</shortName>
        <ecNumber evidence="4">5.2.1.8</ecNumber>
    </recommendedName>
</protein>
<sequence length="204" mass="21924">MNVGRVLSLLALVCATASLALSHKDAKVTNYVYFDIEQGEKTLGRITLGLYGETVPKTVENFVALAQRGEGRGYAGSKFHRVIKNFMIQGGDYTRGDGRGGLSIWGKSFPDETFELTHEGPGILSMANAGPDSNGSQFFITTVKTPWLDGRHVVFGRVVDGMDVVKAIESSRTAPGDRPVEDVVIADSGILTDVETGTPSKDEL</sequence>
<dbReference type="Gene3D" id="2.40.100.10">
    <property type="entry name" value="Cyclophilin-like"/>
    <property type="match status" value="1"/>
</dbReference>
<evidence type="ECO:0000256" key="1">
    <source>
        <dbReference type="ARBA" id="ARBA00000971"/>
    </source>
</evidence>
<feature type="domain" description="PPIase cyclophilin-type" evidence="5">
    <location>
        <begin position="33"/>
        <end position="190"/>
    </location>
</feature>
<keyword evidence="3 4" id="KW-0413">Isomerase</keyword>
<dbReference type="InterPro" id="IPR029000">
    <property type="entry name" value="Cyclophilin-like_dom_sf"/>
</dbReference>
<dbReference type="PIRSF" id="PIRSF001467">
    <property type="entry name" value="Peptidylpro_ismrse"/>
    <property type="match status" value="1"/>
</dbReference>
<dbReference type="InterPro" id="IPR024936">
    <property type="entry name" value="Cyclophilin-type_PPIase"/>
</dbReference>
<evidence type="ECO:0000256" key="4">
    <source>
        <dbReference type="RuleBase" id="RU363019"/>
    </source>
</evidence>
<name>A0ABY8EK98_MALFU</name>
<dbReference type="Pfam" id="PF00160">
    <property type="entry name" value="Pro_isomerase"/>
    <property type="match status" value="1"/>
</dbReference>
<comment type="function">
    <text evidence="4">PPIases accelerate the folding of proteins. It catalyzes the cis-trans isomerization of proline imidic peptide bonds in oligopeptides.</text>
</comment>
<dbReference type="PROSITE" id="PS50072">
    <property type="entry name" value="CSA_PPIASE_2"/>
    <property type="match status" value="1"/>
</dbReference>
<evidence type="ECO:0000259" key="5">
    <source>
        <dbReference type="PROSITE" id="PS50072"/>
    </source>
</evidence>
<dbReference type="InterPro" id="IPR002130">
    <property type="entry name" value="Cyclophilin-type_PPIase_dom"/>
</dbReference>
<dbReference type="PANTHER" id="PTHR11071:SF561">
    <property type="entry name" value="PEPTIDYL-PROLYL CIS-TRANS ISOMERASE D-RELATED"/>
    <property type="match status" value="1"/>
</dbReference>
<comment type="similarity">
    <text evidence="4">Belongs to the cyclophilin-type PPIase family.</text>
</comment>
<comment type="catalytic activity">
    <reaction evidence="1 4">
        <text>[protein]-peptidylproline (omega=180) = [protein]-peptidylproline (omega=0)</text>
        <dbReference type="Rhea" id="RHEA:16237"/>
        <dbReference type="Rhea" id="RHEA-COMP:10747"/>
        <dbReference type="Rhea" id="RHEA-COMP:10748"/>
        <dbReference type="ChEBI" id="CHEBI:83833"/>
        <dbReference type="ChEBI" id="CHEBI:83834"/>
        <dbReference type="EC" id="5.2.1.8"/>
    </reaction>
</comment>
<keyword evidence="7" id="KW-1185">Reference proteome</keyword>
<dbReference type="EC" id="5.2.1.8" evidence="4"/>
<reference evidence="6 7" key="1">
    <citation type="journal article" date="2020" name="Elife">
        <title>Loss of centromere function drives karyotype evolution in closely related Malassezia species.</title>
        <authorList>
            <person name="Sankaranarayanan S.R."/>
            <person name="Ianiri G."/>
            <person name="Coelho M.A."/>
            <person name="Reza M.H."/>
            <person name="Thimmappa B.C."/>
            <person name="Ganguly P."/>
            <person name="Vadnala R.N."/>
            <person name="Sun S."/>
            <person name="Siddharthan R."/>
            <person name="Tellgren-Roth C."/>
            <person name="Dawson T.L."/>
            <person name="Heitman J."/>
            <person name="Sanyal K."/>
        </authorList>
    </citation>
    <scope>NUCLEOTIDE SEQUENCE [LARGE SCALE GENOMIC DNA]</scope>
    <source>
        <strain evidence="6">CBS14141</strain>
    </source>
</reference>
<dbReference type="PANTHER" id="PTHR11071">
    <property type="entry name" value="PEPTIDYL-PROLYL CIS-TRANS ISOMERASE"/>
    <property type="match status" value="1"/>
</dbReference>
<evidence type="ECO:0000256" key="2">
    <source>
        <dbReference type="ARBA" id="ARBA00023110"/>
    </source>
</evidence>